<dbReference type="WBParaSite" id="EN70_1398">
    <property type="protein sequence ID" value="EN70_1398"/>
    <property type="gene ID" value="EN70_1398"/>
</dbReference>
<accession>A0A1I7VDM5</accession>
<dbReference type="Proteomes" id="UP000095285">
    <property type="component" value="Unassembled WGS sequence"/>
</dbReference>
<keyword evidence="1" id="KW-1185">Reference proteome</keyword>
<evidence type="ECO:0000313" key="1">
    <source>
        <dbReference type="Proteomes" id="UP000095285"/>
    </source>
</evidence>
<reference evidence="2" key="2">
    <citation type="submission" date="2016-11" db="UniProtKB">
        <authorList>
            <consortium name="WormBaseParasite"/>
        </authorList>
    </citation>
    <scope>IDENTIFICATION</scope>
</reference>
<protein>
    <submittedName>
        <fullName evidence="2">Transmembrane protein</fullName>
    </submittedName>
</protein>
<organism evidence="1 2">
    <name type="scientific">Loa loa</name>
    <name type="common">Eye worm</name>
    <name type="synonym">Filaria loa</name>
    <dbReference type="NCBI Taxonomy" id="7209"/>
    <lineage>
        <taxon>Eukaryota</taxon>
        <taxon>Metazoa</taxon>
        <taxon>Ecdysozoa</taxon>
        <taxon>Nematoda</taxon>
        <taxon>Chromadorea</taxon>
        <taxon>Rhabditida</taxon>
        <taxon>Spirurina</taxon>
        <taxon>Spiruromorpha</taxon>
        <taxon>Filarioidea</taxon>
        <taxon>Onchocercidae</taxon>
        <taxon>Loa</taxon>
    </lineage>
</organism>
<evidence type="ECO:0000313" key="2">
    <source>
        <dbReference type="WBParaSite" id="EN70_1398"/>
    </source>
</evidence>
<dbReference type="AlphaFoldDB" id="A0A1I7VDM5"/>
<name>A0A1I7VDM5_LOALO</name>
<proteinExistence type="predicted"/>
<reference evidence="1" key="1">
    <citation type="submission" date="2012-04" db="EMBL/GenBank/DDBJ databases">
        <title>The Genome Sequence of Loa loa.</title>
        <authorList>
            <consortium name="The Broad Institute Genome Sequencing Platform"/>
            <consortium name="Broad Institute Genome Sequencing Center for Infectious Disease"/>
            <person name="Nutman T.B."/>
            <person name="Fink D.L."/>
            <person name="Russ C."/>
            <person name="Young S."/>
            <person name="Zeng Q."/>
            <person name="Gargeya S."/>
            <person name="Alvarado L."/>
            <person name="Berlin A."/>
            <person name="Chapman S.B."/>
            <person name="Chen Z."/>
            <person name="Freedman E."/>
            <person name="Gellesch M."/>
            <person name="Goldberg J."/>
            <person name="Griggs A."/>
            <person name="Gujja S."/>
            <person name="Heilman E.R."/>
            <person name="Heiman D."/>
            <person name="Howarth C."/>
            <person name="Mehta T."/>
            <person name="Neiman D."/>
            <person name="Pearson M."/>
            <person name="Roberts A."/>
            <person name="Saif S."/>
            <person name="Shea T."/>
            <person name="Shenoy N."/>
            <person name="Sisk P."/>
            <person name="Stolte C."/>
            <person name="Sykes S."/>
            <person name="White J."/>
            <person name="Yandava C."/>
            <person name="Haas B."/>
            <person name="Henn M.R."/>
            <person name="Nusbaum C."/>
            <person name="Birren B."/>
        </authorList>
    </citation>
    <scope>NUCLEOTIDE SEQUENCE [LARGE SCALE GENOMIC DNA]</scope>
</reference>
<sequence>MKYKKHAAMLQCSNLHAAKNVRNIENIAVLYSVTMKSARYILPLLIGIYNILLATSERPPWVFLNYNLVGESYDYVHGNQNQNPVQQGYEEDLAIESPSWNHTTPPVIAI</sequence>